<gene>
    <name evidence="1" type="ORF">DV711_06250</name>
</gene>
<dbReference type="AlphaFoldDB" id="A0A369WX98"/>
<accession>A0A369WX98</accession>
<proteinExistence type="predicted"/>
<organism evidence="1 2">
    <name type="scientific">Motiliproteus coralliicola</name>
    <dbReference type="NCBI Taxonomy" id="2283196"/>
    <lineage>
        <taxon>Bacteria</taxon>
        <taxon>Pseudomonadati</taxon>
        <taxon>Pseudomonadota</taxon>
        <taxon>Gammaproteobacteria</taxon>
        <taxon>Oceanospirillales</taxon>
        <taxon>Oceanospirillaceae</taxon>
        <taxon>Motiliproteus</taxon>
    </lineage>
</organism>
<dbReference type="Proteomes" id="UP000253769">
    <property type="component" value="Unassembled WGS sequence"/>
</dbReference>
<sequence>MAFLAGYDVAAAFAVKADAVFDGGSFQLVFVHFCKPDGAFSSDLFFAEESIGTWYPCFDHVEHDPDTGSVISA</sequence>
<reference evidence="1 2" key="1">
    <citation type="submission" date="2018-07" db="EMBL/GenBank/DDBJ databases">
        <title>Motiliproteus coralliicola sp. nov., a bacterium isolated from Coral.</title>
        <authorList>
            <person name="Wang G."/>
        </authorList>
    </citation>
    <scope>NUCLEOTIDE SEQUENCE [LARGE SCALE GENOMIC DNA]</scope>
    <source>
        <strain evidence="1 2">C34</strain>
    </source>
</reference>
<name>A0A369WX98_9GAMM</name>
<keyword evidence="2" id="KW-1185">Reference proteome</keyword>
<evidence type="ECO:0000313" key="1">
    <source>
        <dbReference type="EMBL" id="RDE25154.1"/>
    </source>
</evidence>
<comment type="caution">
    <text evidence="1">The sequence shown here is derived from an EMBL/GenBank/DDBJ whole genome shotgun (WGS) entry which is preliminary data.</text>
</comment>
<protein>
    <submittedName>
        <fullName evidence="1">Uncharacterized protein</fullName>
    </submittedName>
</protein>
<evidence type="ECO:0000313" key="2">
    <source>
        <dbReference type="Proteomes" id="UP000253769"/>
    </source>
</evidence>
<dbReference type="EMBL" id="QQOH01000001">
    <property type="protein sequence ID" value="RDE25154.1"/>
    <property type="molecule type" value="Genomic_DNA"/>
</dbReference>